<organism evidence="2">
    <name type="scientific">Caldiarchaeum subterraneum</name>
    <dbReference type="NCBI Taxonomy" id="311458"/>
    <lineage>
        <taxon>Archaea</taxon>
        <taxon>Nitrososphaerota</taxon>
        <taxon>Candidatus Caldarchaeales</taxon>
        <taxon>Candidatus Caldarchaeaceae</taxon>
        <taxon>Candidatus Caldarchaeum</taxon>
    </lineage>
</organism>
<proteinExistence type="predicted"/>
<protein>
    <submittedName>
        <fullName evidence="2">Uncharacterized protein</fullName>
    </submittedName>
</protein>
<reference evidence="2" key="1">
    <citation type="journal article" date="2020" name="mSystems">
        <title>Genome- and Community-Level Interaction Insights into Carbon Utilization and Element Cycling Functions of Hydrothermarchaeota in Hydrothermal Sediment.</title>
        <authorList>
            <person name="Zhou Z."/>
            <person name="Liu Y."/>
            <person name="Xu W."/>
            <person name="Pan J."/>
            <person name="Luo Z.H."/>
            <person name="Li M."/>
        </authorList>
    </citation>
    <scope>NUCLEOTIDE SEQUENCE [LARGE SCALE GENOMIC DNA]</scope>
    <source>
        <strain evidence="2">SpSt-613</strain>
        <strain evidence="1">SpSt-669</strain>
    </source>
</reference>
<comment type="caution">
    <text evidence="2">The sequence shown here is derived from an EMBL/GenBank/DDBJ whole genome shotgun (WGS) entry which is preliminary data.</text>
</comment>
<dbReference type="AlphaFoldDB" id="A0A7C4I4W9"/>
<dbReference type="EMBL" id="DTAD01000026">
    <property type="protein sequence ID" value="HGN90034.1"/>
    <property type="molecule type" value="Genomic_DNA"/>
</dbReference>
<accession>A0A7C4I4W9</accession>
<dbReference type="EMBL" id="DTCM01000030">
    <property type="protein sequence ID" value="HGL40533.1"/>
    <property type="molecule type" value="Genomic_DNA"/>
</dbReference>
<evidence type="ECO:0000313" key="1">
    <source>
        <dbReference type="EMBL" id="HGL40533.1"/>
    </source>
</evidence>
<sequence>MMGGRSRERTPEPLTFLKCLSCGVENSRPFKENDYVLKIVEDEKCPKCGGTRSKIVNIYVPEKKESK</sequence>
<name>A0A7C4I4W9_CALS0</name>
<gene>
    <name evidence="2" type="ORF">ENT82_02760</name>
    <name evidence="1" type="ORF">ENU43_02570</name>
</gene>
<evidence type="ECO:0000313" key="2">
    <source>
        <dbReference type="EMBL" id="HGN90034.1"/>
    </source>
</evidence>